<keyword evidence="1" id="KW-1133">Transmembrane helix</keyword>
<dbReference type="EMBL" id="QJKD01000003">
    <property type="protein sequence ID" value="PXX54997.1"/>
    <property type="molecule type" value="Genomic_DNA"/>
</dbReference>
<feature type="transmembrane region" description="Helical" evidence="1">
    <location>
        <begin position="358"/>
        <end position="377"/>
    </location>
</feature>
<keyword evidence="1" id="KW-0812">Transmembrane</keyword>
<feature type="transmembrane region" description="Helical" evidence="1">
    <location>
        <begin position="333"/>
        <end position="351"/>
    </location>
</feature>
<dbReference type="SUPFAM" id="SSF55874">
    <property type="entry name" value="ATPase domain of HSP90 chaperone/DNA topoisomerase II/histidine kinase"/>
    <property type="match status" value="1"/>
</dbReference>
<keyword evidence="4" id="KW-1185">Reference proteome</keyword>
<evidence type="ECO:0000313" key="4">
    <source>
        <dbReference type="Proteomes" id="UP000248057"/>
    </source>
</evidence>
<reference evidence="3 4" key="1">
    <citation type="submission" date="2018-05" db="EMBL/GenBank/DDBJ databases">
        <title>Genomic Encyclopedia of Type Strains, Phase IV (KMG-IV): sequencing the most valuable type-strain genomes for metagenomic binning, comparative biology and taxonomic classification.</title>
        <authorList>
            <person name="Goeker M."/>
        </authorList>
    </citation>
    <scope>NUCLEOTIDE SEQUENCE [LARGE SCALE GENOMIC DNA]</scope>
    <source>
        <strain evidence="3 4">DSM 24995</strain>
    </source>
</reference>
<evidence type="ECO:0000256" key="1">
    <source>
        <dbReference type="SAM" id="Phobius"/>
    </source>
</evidence>
<feature type="domain" description="Sensor histidine kinase NatK-like C-terminal" evidence="2">
    <location>
        <begin position="531"/>
        <end position="630"/>
    </location>
</feature>
<dbReference type="GeneID" id="86060562"/>
<dbReference type="PANTHER" id="PTHR40448:SF1">
    <property type="entry name" value="TWO-COMPONENT SENSOR HISTIDINE KINASE"/>
    <property type="match status" value="1"/>
</dbReference>
<evidence type="ECO:0000259" key="2">
    <source>
        <dbReference type="Pfam" id="PF14501"/>
    </source>
</evidence>
<dbReference type="InterPro" id="IPR032834">
    <property type="entry name" value="NatK-like_C"/>
</dbReference>
<proteinExistence type="predicted"/>
<comment type="caution">
    <text evidence="3">The sequence shown here is derived from an EMBL/GenBank/DDBJ whole genome shotgun (WGS) entry which is preliminary data.</text>
</comment>
<dbReference type="CDD" id="cd16935">
    <property type="entry name" value="HATPase_AgrC-ComD-like"/>
    <property type="match status" value="1"/>
</dbReference>
<organism evidence="3 4">
    <name type="scientific">Hungatella effluvii</name>
    <dbReference type="NCBI Taxonomy" id="1096246"/>
    <lineage>
        <taxon>Bacteria</taxon>
        <taxon>Bacillati</taxon>
        <taxon>Bacillota</taxon>
        <taxon>Clostridia</taxon>
        <taxon>Lachnospirales</taxon>
        <taxon>Lachnospiraceae</taxon>
        <taxon>Hungatella</taxon>
    </lineage>
</organism>
<name>A0A2V3Y7Q5_9FIRM</name>
<gene>
    <name evidence="3" type="ORF">DFR60_10347</name>
</gene>
<dbReference type="Gene3D" id="3.30.565.10">
    <property type="entry name" value="Histidine kinase-like ATPase, C-terminal domain"/>
    <property type="match status" value="1"/>
</dbReference>
<feature type="transmembrane region" description="Helical" evidence="1">
    <location>
        <begin position="298"/>
        <end position="318"/>
    </location>
</feature>
<dbReference type="InterPro" id="IPR036890">
    <property type="entry name" value="HATPase_C_sf"/>
</dbReference>
<accession>A0A2V3Y7Q5</accession>
<keyword evidence="1" id="KW-0472">Membrane</keyword>
<dbReference type="Pfam" id="PF14501">
    <property type="entry name" value="HATPase_c_5"/>
    <property type="match status" value="1"/>
</dbReference>
<protein>
    <submittedName>
        <fullName evidence="3">GHKL domain-containing protein</fullName>
    </submittedName>
</protein>
<feature type="transmembrane region" description="Helical" evidence="1">
    <location>
        <begin position="9"/>
        <end position="30"/>
    </location>
</feature>
<dbReference type="RefSeq" id="WP_110322122.1">
    <property type="nucleotide sequence ID" value="NZ_QJKD01000003.1"/>
</dbReference>
<dbReference type="Proteomes" id="UP000248057">
    <property type="component" value="Unassembled WGS sequence"/>
</dbReference>
<feature type="transmembrane region" description="Helical" evidence="1">
    <location>
        <begin position="213"/>
        <end position="233"/>
    </location>
</feature>
<feature type="transmembrane region" description="Helical" evidence="1">
    <location>
        <begin position="267"/>
        <end position="286"/>
    </location>
</feature>
<dbReference type="AlphaFoldDB" id="A0A2V3Y7Q5"/>
<sequence>MDNFRGLKLALKMVLIAMAAVSFFLVMYYYDNRYTTGSPQASEGVLEITEEALKLHPVHSLVRGWEFYPDQLLKPGDFAEDGSASAAGEPYYVSVGRFGTMNRDGRPGWVKGTFRLTIRLPEIQETYGLQIMEIPSASRIYIGGRSVLAMGRPEEEKAGTGSCVIPVQETGDVELVIQAADLSALHSHMFTPPLLGTYGNIARIHDINRMMRMAFLGVAGIGAALFLYMAIAIRWWRGYLFFLFCTCFVGLGICSLIRTGFVLGVQPAYTITVFSFYAGLWLMVVLENDLYRIQAEKLSVIIGGFLVLAVAYSSFVQYSPPVLAKGFFYMTEWYKYGIAFYLIIVSEIALMKKMERSMTLLIMAAVFTTALFMEQLLPYYEPVYGVSFIMVGYAALLIGMFCILWRDMVDAFRNRVIFLEENERMTRQLSMQKEHYRHINESMEETRRLRHDMRHYLRMLSTMADEGNVGEIRRFLRQVVPAAEEGNPLIYTGNYALNAVLSHYLARARRSGIETDVSLSLPPAPMLPEEDICVIFGNLLENAIEACERQEEDARRYLFLRSSQEEGRLLIVMDNSYEGNVRYSQGYFCSSKRNGVGIGVESVKAIVKRYGGTAFFEPEDGRFKVSIVIPGERK</sequence>
<dbReference type="PANTHER" id="PTHR40448">
    <property type="entry name" value="TWO-COMPONENT SENSOR HISTIDINE KINASE"/>
    <property type="match status" value="1"/>
</dbReference>
<feature type="transmembrane region" description="Helical" evidence="1">
    <location>
        <begin position="240"/>
        <end position="261"/>
    </location>
</feature>
<feature type="transmembrane region" description="Helical" evidence="1">
    <location>
        <begin position="383"/>
        <end position="405"/>
    </location>
</feature>
<evidence type="ECO:0000313" key="3">
    <source>
        <dbReference type="EMBL" id="PXX54997.1"/>
    </source>
</evidence>
<dbReference type="GO" id="GO:0042802">
    <property type="term" value="F:identical protein binding"/>
    <property type="evidence" value="ECO:0007669"/>
    <property type="project" value="TreeGrafter"/>
</dbReference>